<feature type="compositionally biased region" description="Basic and acidic residues" evidence="1">
    <location>
        <begin position="59"/>
        <end position="72"/>
    </location>
</feature>
<dbReference type="OrthoDB" id="2381602at2"/>
<evidence type="ECO:0000256" key="1">
    <source>
        <dbReference type="SAM" id="MobiDB-lite"/>
    </source>
</evidence>
<dbReference type="NCBIfam" id="TIGR02830">
    <property type="entry name" value="spore_III_AG"/>
    <property type="match status" value="1"/>
</dbReference>
<keyword evidence="4" id="KW-1185">Reference proteome</keyword>
<evidence type="ECO:0000313" key="3">
    <source>
        <dbReference type="EMBL" id="PKR78959.1"/>
    </source>
</evidence>
<feature type="region of interest" description="Disordered" evidence="1">
    <location>
        <begin position="46"/>
        <end position="72"/>
    </location>
</feature>
<keyword evidence="2" id="KW-0472">Membrane</keyword>
<dbReference type="EMBL" id="PJNH01000001">
    <property type="protein sequence ID" value="PKR78959.1"/>
    <property type="molecule type" value="Genomic_DNA"/>
</dbReference>
<keyword evidence="2" id="KW-1133">Transmembrane helix</keyword>
<evidence type="ECO:0000313" key="4">
    <source>
        <dbReference type="Proteomes" id="UP000243524"/>
    </source>
</evidence>
<sequence>MFQRLKHWFQLKDESNRPSKKSYILLIGLIGLLFLMVSNFFGGQPEEPEPYTDQQEVWSSDKEKGKDNENVSITDVKDSLESELQNALENLEGISEVEVTLQLEASAMKIYEKNEMTGHQKTDETDQNGGTRQVEDETIEHQTVLVRKNNEEEPLLIQTREPAVRGVLVVAKGVNQIQRKQMVMEAVSRLLDVSSHRIAVMPKGKEE</sequence>
<keyword evidence="2" id="KW-0812">Transmembrane</keyword>
<name>A0A2I0QXC1_9BACI</name>
<dbReference type="RefSeq" id="WP_101330703.1">
    <property type="nucleotide sequence ID" value="NZ_PJNH01000001.1"/>
</dbReference>
<gene>
    <name evidence="3" type="primary">spoIIIAG</name>
    <name evidence="3" type="ORF">CEY16_04180</name>
</gene>
<dbReference type="Proteomes" id="UP000243524">
    <property type="component" value="Unassembled WGS sequence"/>
</dbReference>
<comment type="caution">
    <text evidence="3">The sequence shown here is derived from an EMBL/GenBank/DDBJ whole genome shotgun (WGS) entry which is preliminary data.</text>
</comment>
<protein>
    <submittedName>
        <fullName evidence="3">Stage III sporulation protein AG</fullName>
    </submittedName>
</protein>
<reference evidence="3 4" key="1">
    <citation type="submission" date="2017-06" db="EMBL/GenBank/DDBJ databases">
        <title>the draft geome sequence of Illustriluteabacillus marina B3227.</title>
        <authorList>
            <person name="He R.-H."/>
            <person name="Du Z.-J."/>
        </authorList>
    </citation>
    <scope>NUCLEOTIDE SEQUENCE [LARGE SCALE GENOMIC DNA]</scope>
    <source>
        <strain evidence="3 4">B3227</strain>
    </source>
</reference>
<dbReference type="AlphaFoldDB" id="A0A2I0QXC1"/>
<dbReference type="InterPro" id="IPR014195">
    <property type="entry name" value="Spore_III_AG"/>
</dbReference>
<accession>A0A2I0QXC1</accession>
<evidence type="ECO:0000256" key="2">
    <source>
        <dbReference type="SAM" id="Phobius"/>
    </source>
</evidence>
<feature type="transmembrane region" description="Helical" evidence="2">
    <location>
        <begin position="21"/>
        <end position="41"/>
    </location>
</feature>
<proteinExistence type="predicted"/>
<organism evidence="3 4">
    <name type="scientific">Halalkalibacillus sediminis</name>
    <dbReference type="NCBI Taxonomy" id="2018042"/>
    <lineage>
        <taxon>Bacteria</taxon>
        <taxon>Bacillati</taxon>
        <taxon>Bacillota</taxon>
        <taxon>Bacilli</taxon>
        <taxon>Bacillales</taxon>
        <taxon>Bacillaceae</taxon>
        <taxon>Halalkalibacillus</taxon>
    </lineage>
</organism>